<dbReference type="Proteomes" id="UP000255066">
    <property type="component" value="Unassembled WGS sequence"/>
</dbReference>
<dbReference type="EMBL" id="UGNW01000001">
    <property type="protein sequence ID" value="STX32890.1"/>
    <property type="molecule type" value="Genomic_DNA"/>
</dbReference>
<evidence type="ECO:0000313" key="1">
    <source>
        <dbReference type="EMBL" id="KTC66741.1"/>
    </source>
</evidence>
<evidence type="ECO:0000313" key="2">
    <source>
        <dbReference type="EMBL" id="STX32890.1"/>
    </source>
</evidence>
<dbReference type="EMBL" id="LNXT01000052">
    <property type="protein sequence ID" value="KTC66741.1"/>
    <property type="molecule type" value="Genomic_DNA"/>
</dbReference>
<reference evidence="1 3" key="1">
    <citation type="submission" date="2015-11" db="EMBL/GenBank/DDBJ databases">
        <title>Genomic analysis of 38 Legionella species identifies large and diverse effector repertoires.</title>
        <authorList>
            <person name="Burstein D."/>
            <person name="Amaro F."/>
            <person name="Zusman T."/>
            <person name="Lifshitz Z."/>
            <person name="Cohen O."/>
            <person name="Gilbert J.A."/>
            <person name="Pupko T."/>
            <person name="Shuman H.A."/>
            <person name="Segal G."/>
        </authorList>
    </citation>
    <scope>NUCLEOTIDE SEQUENCE [LARGE SCALE GENOMIC DNA]</scope>
    <source>
        <strain evidence="1 3">CDC#1407-AL-14</strain>
    </source>
</reference>
<organism evidence="2 4">
    <name type="scientific">Legionella birminghamensis</name>
    <dbReference type="NCBI Taxonomy" id="28083"/>
    <lineage>
        <taxon>Bacteria</taxon>
        <taxon>Pseudomonadati</taxon>
        <taxon>Pseudomonadota</taxon>
        <taxon>Gammaproteobacteria</taxon>
        <taxon>Legionellales</taxon>
        <taxon>Legionellaceae</taxon>
        <taxon>Legionella</taxon>
    </lineage>
</organism>
<reference evidence="2 4" key="2">
    <citation type="submission" date="2018-06" db="EMBL/GenBank/DDBJ databases">
        <authorList>
            <consortium name="Pathogen Informatics"/>
            <person name="Doyle S."/>
        </authorList>
    </citation>
    <scope>NUCLEOTIDE SEQUENCE [LARGE SCALE GENOMIC DNA]</scope>
    <source>
        <strain evidence="2 4">NCTC12437</strain>
    </source>
</reference>
<dbReference type="OrthoDB" id="5649493at2"/>
<accession>A0A378IDF3</accession>
<dbReference type="RefSeq" id="WP_058525037.1">
    <property type="nucleotide sequence ID" value="NZ_CAAAHV010000038.1"/>
</dbReference>
<dbReference type="AlphaFoldDB" id="A0A378IDF3"/>
<evidence type="ECO:0000313" key="4">
    <source>
        <dbReference type="Proteomes" id="UP000255066"/>
    </source>
</evidence>
<sequence length="122" mass="14045">MVNEEQKEPELFLNLMDNDAQLNIVNLDNKLEAMATEVQQKLAVITENEAIATPLHTLLQEIEKARQSIRGLVSMVLEDGMTKESFQQENKEQLEQFNDVILQAMQNIDAVKQRFDDMQNPE</sequence>
<proteinExistence type="predicted"/>
<gene>
    <name evidence="1" type="ORF">Lbir_3043</name>
    <name evidence="2" type="ORF">NCTC12437_02694</name>
</gene>
<keyword evidence="3" id="KW-1185">Reference proteome</keyword>
<dbReference type="STRING" id="28083.Lbir_3043"/>
<evidence type="ECO:0000313" key="3">
    <source>
        <dbReference type="Proteomes" id="UP000054735"/>
    </source>
</evidence>
<protein>
    <submittedName>
        <fullName evidence="2">Uncharacterized protein</fullName>
    </submittedName>
</protein>
<name>A0A378IDF3_9GAMM</name>
<dbReference type="Proteomes" id="UP000054735">
    <property type="component" value="Unassembled WGS sequence"/>
</dbReference>